<dbReference type="SUPFAM" id="SSF53822">
    <property type="entry name" value="Periplasmic binding protein-like I"/>
    <property type="match status" value="1"/>
</dbReference>
<dbReference type="InterPro" id="IPR001828">
    <property type="entry name" value="ANF_lig-bd_rcpt"/>
</dbReference>
<organism evidence="8 9">
    <name type="scientific">Vitis vinifera</name>
    <name type="common">Grape</name>
    <dbReference type="NCBI Taxonomy" id="29760"/>
    <lineage>
        <taxon>Eukaryota</taxon>
        <taxon>Viridiplantae</taxon>
        <taxon>Streptophyta</taxon>
        <taxon>Embryophyta</taxon>
        <taxon>Tracheophyta</taxon>
        <taxon>Spermatophyta</taxon>
        <taxon>Magnoliopsida</taxon>
        <taxon>eudicotyledons</taxon>
        <taxon>Gunneridae</taxon>
        <taxon>Pentapetalae</taxon>
        <taxon>rosids</taxon>
        <taxon>Vitales</taxon>
        <taxon>Vitaceae</taxon>
        <taxon>Viteae</taxon>
        <taxon>Vitis</taxon>
    </lineage>
</organism>
<dbReference type="FunFam" id="3.40.50.2300:FF:000081">
    <property type="entry name" value="Glutamate receptor"/>
    <property type="match status" value="1"/>
</dbReference>
<reference evidence="8 9" key="1">
    <citation type="journal article" date="2018" name="PLoS Genet.">
        <title>Population sequencing reveals clonal diversity and ancestral inbreeding in the grapevine cultivar Chardonnay.</title>
        <authorList>
            <person name="Roach M.J."/>
            <person name="Johnson D.L."/>
            <person name="Bohlmann J."/>
            <person name="van Vuuren H.J."/>
            <person name="Jones S.J."/>
            <person name="Pretorius I.S."/>
            <person name="Schmidt S.A."/>
            <person name="Borneman A.R."/>
        </authorList>
    </citation>
    <scope>NUCLEOTIDE SEQUENCE [LARGE SCALE GENOMIC DNA]</scope>
    <source>
        <strain evidence="9">cv. Chardonnay</strain>
        <tissue evidence="8">Leaf</tissue>
    </source>
</reference>
<name>A0A438HIE5_VITVI</name>
<dbReference type="EMBL" id="QGNW01000218">
    <property type="protein sequence ID" value="RVW84240.1"/>
    <property type="molecule type" value="Genomic_DNA"/>
</dbReference>
<dbReference type="GO" id="GO:0004930">
    <property type="term" value="F:G protein-coupled receptor activity"/>
    <property type="evidence" value="ECO:0007669"/>
    <property type="project" value="InterPro"/>
</dbReference>
<proteinExistence type="predicted"/>
<dbReference type="Proteomes" id="UP000288805">
    <property type="component" value="Unassembled WGS sequence"/>
</dbReference>
<evidence type="ECO:0000256" key="5">
    <source>
        <dbReference type="ARBA" id="ARBA00023170"/>
    </source>
</evidence>
<evidence type="ECO:0000256" key="2">
    <source>
        <dbReference type="ARBA" id="ARBA00022692"/>
    </source>
</evidence>
<evidence type="ECO:0000259" key="7">
    <source>
        <dbReference type="Pfam" id="PF01094"/>
    </source>
</evidence>
<evidence type="ECO:0000256" key="3">
    <source>
        <dbReference type="ARBA" id="ARBA00022989"/>
    </source>
</evidence>
<comment type="subcellular location">
    <subcellularLocation>
        <location evidence="1">Membrane</location>
        <topology evidence="1">Multi-pass membrane protein</topology>
    </subcellularLocation>
</comment>
<dbReference type="GO" id="GO:0016020">
    <property type="term" value="C:membrane"/>
    <property type="evidence" value="ECO:0007669"/>
    <property type="project" value="UniProtKB-SubCell"/>
</dbReference>
<dbReference type="PRINTS" id="PR00248">
    <property type="entry name" value="GPCRMGR"/>
</dbReference>
<evidence type="ECO:0000256" key="1">
    <source>
        <dbReference type="ARBA" id="ARBA00004141"/>
    </source>
</evidence>
<gene>
    <name evidence="8" type="primary">GLR2.1_5</name>
    <name evidence="8" type="ORF">CK203_045247</name>
</gene>
<dbReference type="AlphaFoldDB" id="A0A438HIE5"/>
<keyword evidence="6" id="KW-0325">Glycoprotein</keyword>
<dbReference type="Pfam" id="PF01094">
    <property type="entry name" value="ANF_receptor"/>
    <property type="match status" value="1"/>
</dbReference>
<dbReference type="PANTHER" id="PTHR34836:SF1">
    <property type="entry name" value="OS09G0428600 PROTEIN"/>
    <property type="match status" value="1"/>
</dbReference>
<comment type="caution">
    <text evidence="8">The sequence shown here is derived from an EMBL/GenBank/DDBJ whole genome shotgun (WGS) entry which is preliminary data.</text>
</comment>
<dbReference type="PANTHER" id="PTHR34836">
    <property type="entry name" value="OS06G0188250 PROTEIN"/>
    <property type="match status" value="1"/>
</dbReference>
<protein>
    <submittedName>
        <fullName evidence="8">Glutamate receptor 2.1</fullName>
    </submittedName>
</protein>
<dbReference type="Gene3D" id="3.40.50.2300">
    <property type="match status" value="1"/>
</dbReference>
<keyword evidence="4" id="KW-0472">Membrane</keyword>
<dbReference type="InterPro" id="IPR028082">
    <property type="entry name" value="Peripla_BP_I"/>
</dbReference>
<feature type="domain" description="Receptor ligand binding region" evidence="7">
    <location>
        <begin position="4"/>
        <end position="211"/>
    </location>
</feature>
<evidence type="ECO:0000256" key="6">
    <source>
        <dbReference type="ARBA" id="ARBA00023180"/>
    </source>
</evidence>
<evidence type="ECO:0000313" key="9">
    <source>
        <dbReference type="Proteomes" id="UP000288805"/>
    </source>
</evidence>
<evidence type="ECO:0000256" key="4">
    <source>
        <dbReference type="ARBA" id="ARBA00023136"/>
    </source>
</evidence>
<dbReference type="InterPro" id="IPR000337">
    <property type="entry name" value="GPCR_3"/>
</dbReference>
<accession>A0A438HIE5</accession>
<keyword evidence="3" id="KW-1133">Transmembrane helix</keyword>
<sequence>MPLNSAVDLLQNEEVEAIIGPGSSMQANFMIGLGSKARVPIISFSATSPSLSSLQSQYFIRATLNDSAQVPAIRAIVQAFGWREVVLIYVDNEYGNGVIPSLTSALLEVDAHVTYWSPIHPSVTDDQLVEELHKLMRMPTRVFIVHMLTPLGYRLFTKANEAGMMEEGYVWILTDGITDFLSTLNASAIDSMQGVLGVKPHVPRTKELESF</sequence>
<evidence type="ECO:0000313" key="8">
    <source>
        <dbReference type="EMBL" id="RVW84240.1"/>
    </source>
</evidence>
<keyword evidence="2" id="KW-0812">Transmembrane</keyword>
<dbReference type="InterPro" id="IPR015683">
    <property type="entry name" value="Ionotropic_Glu_rcpt"/>
</dbReference>
<keyword evidence="5 8" id="KW-0675">Receptor</keyword>